<dbReference type="PANTHER" id="PTHR19446">
    <property type="entry name" value="REVERSE TRANSCRIPTASES"/>
    <property type="match status" value="1"/>
</dbReference>
<dbReference type="AlphaFoldDB" id="A0A4Y2QIB7"/>
<protein>
    <submittedName>
        <fullName evidence="1">Uncharacterized protein</fullName>
    </submittedName>
</protein>
<dbReference type="EMBL" id="BGPR01138824">
    <property type="protein sequence ID" value="GBN63020.1"/>
    <property type="molecule type" value="Genomic_DNA"/>
</dbReference>
<keyword evidence="2" id="KW-1185">Reference proteome</keyword>
<gene>
    <name evidence="1" type="ORF">AVEN_240535_1</name>
</gene>
<dbReference type="OrthoDB" id="6437545at2759"/>
<proteinExistence type="predicted"/>
<evidence type="ECO:0000313" key="1">
    <source>
        <dbReference type="EMBL" id="GBN63020.1"/>
    </source>
</evidence>
<sequence>MGKKKSPGLDNINVLMADRIHKKCPAILTGIFNKCLELGIFPTQWKKAKLILLNKPGKDPELVNSYRPICLLSVLSKIFDKLLTQRITFLLKSKELLHRNQHEFRNGKSCETAGESSLSKPTLICNPPCPKSY</sequence>
<evidence type="ECO:0000313" key="2">
    <source>
        <dbReference type="Proteomes" id="UP000499080"/>
    </source>
</evidence>
<organism evidence="1 2">
    <name type="scientific">Araneus ventricosus</name>
    <name type="common">Orbweaver spider</name>
    <name type="synonym">Epeira ventricosa</name>
    <dbReference type="NCBI Taxonomy" id="182803"/>
    <lineage>
        <taxon>Eukaryota</taxon>
        <taxon>Metazoa</taxon>
        <taxon>Ecdysozoa</taxon>
        <taxon>Arthropoda</taxon>
        <taxon>Chelicerata</taxon>
        <taxon>Arachnida</taxon>
        <taxon>Araneae</taxon>
        <taxon>Araneomorphae</taxon>
        <taxon>Entelegynae</taxon>
        <taxon>Araneoidea</taxon>
        <taxon>Araneidae</taxon>
        <taxon>Araneus</taxon>
    </lineage>
</organism>
<reference evidence="1 2" key="1">
    <citation type="journal article" date="2019" name="Sci. Rep.">
        <title>Orb-weaving spider Araneus ventricosus genome elucidates the spidroin gene catalogue.</title>
        <authorList>
            <person name="Kono N."/>
            <person name="Nakamura H."/>
            <person name="Ohtoshi R."/>
            <person name="Moran D.A.P."/>
            <person name="Shinohara A."/>
            <person name="Yoshida Y."/>
            <person name="Fujiwara M."/>
            <person name="Mori M."/>
            <person name="Tomita M."/>
            <person name="Arakawa K."/>
        </authorList>
    </citation>
    <scope>NUCLEOTIDE SEQUENCE [LARGE SCALE GENOMIC DNA]</scope>
</reference>
<name>A0A4Y2QIB7_ARAVE</name>
<comment type="caution">
    <text evidence="1">The sequence shown here is derived from an EMBL/GenBank/DDBJ whole genome shotgun (WGS) entry which is preliminary data.</text>
</comment>
<dbReference type="Proteomes" id="UP000499080">
    <property type="component" value="Unassembled WGS sequence"/>
</dbReference>
<accession>A0A4Y2QIB7</accession>